<feature type="non-terminal residue" evidence="2">
    <location>
        <position position="1"/>
    </location>
</feature>
<evidence type="ECO:0000313" key="3">
    <source>
        <dbReference type="Proteomes" id="UP000824890"/>
    </source>
</evidence>
<reference evidence="2 3" key="1">
    <citation type="submission" date="2021-05" db="EMBL/GenBank/DDBJ databases">
        <title>Genome Assembly of Synthetic Allotetraploid Brassica napus Reveals Homoeologous Exchanges between Subgenomes.</title>
        <authorList>
            <person name="Davis J.T."/>
        </authorList>
    </citation>
    <scope>NUCLEOTIDE SEQUENCE [LARGE SCALE GENOMIC DNA]</scope>
    <source>
        <strain evidence="3">cv. Da-Ae</strain>
        <tissue evidence="2">Seedling</tissue>
    </source>
</reference>
<evidence type="ECO:0000256" key="1">
    <source>
        <dbReference type="SAM" id="MobiDB-lite"/>
    </source>
</evidence>
<dbReference type="EMBL" id="JAGKQM010000006">
    <property type="protein sequence ID" value="KAH0921812.1"/>
    <property type="molecule type" value="Genomic_DNA"/>
</dbReference>
<comment type="caution">
    <text evidence="2">The sequence shown here is derived from an EMBL/GenBank/DDBJ whole genome shotgun (WGS) entry which is preliminary data.</text>
</comment>
<proteinExistence type="predicted"/>
<feature type="region of interest" description="Disordered" evidence="1">
    <location>
        <begin position="1"/>
        <end position="66"/>
    </location>
</feature>
<evidence type="ECO:0000313" key="2">
    <source>
        <dbReference type="EMBL" id="KAH0921812.1"/>
    </source>
</evidence>
<organism evidence="2 3">
    <name type="scientific">Brassica napus</name>
    <name type="common">Rape</name>
    <dbReference type="NCBI Taxonomy" id="3708"/>
    <lineage>
        <taxon>Eukaryota</taxon>
        <taxon>Viridiplantae</taxon>
        <taxon>Streptophyta</taxon>
        <taxon>Embryophyta</taxon>
        <taxon>Tracheophyta</taxon>
        <taxon>Spermatophyta</taxon>
        <taxon>Magnoliopsida</taxon>
        <taxon>eudicotyledons</taxon>
        <taxon>Gunneridae</taxon>
        <taxon>Pentapetalae</taxon>
        <taxon>rosids</taxon>
        <taxon>malvids</taxon>
        <taxon>Brassicales</taxon>
        <taxon>Brassicaceae</taxon>
        <taxon>Brassiceae</taxon>
        <taxon>Brassica</taxon>
    </lineage>
</organism>
<keyword evidence="3" id="KW-1185">Reference proteome</keyword>
<protein>
    <submittedName>
        <fullName evidence="2">Uncharacterized protein</fullName>
    </submittedName>
</protein>
<feature type="compositionally biased region" description="Basic and acidic residues" evidence="1">
    <location>
        <begin position="47"/>
        <end position="65"/>
    </location>
</feature>
<feature type="compositionally biased region" description="Basic residues" evidence="1">
    <location>
        <begin position="21"/>
        <end position="34"/>
    </location>
</feature>
<feature type="compositionally biased region" description="Basic and acidic residues" evidence="1">
    <location>
        <begin position="1"/>
        <end position="20"/>
    </location>
</feature>
<accession>A0ABQ8CXH0</accession>
<gene>
    <name evidence="2" type="ORF">HID58_021830</name>
</gene>
<sequence length="96" mass="11129">KVAQRRSETTVNSGERESQKVARRRMSRIRNRRGKEKDGGAETTEAEDSRPVVEESDERLPEVKDNASLTTFMSSLSQVSPRRHWFISDQQYMDTK</sequence>
<name>A0ABQ8CXH0_BRANA</name>
<dbReference type="Proteomes" id="UP000824890">
    <property type="component" value="Unassembled WGS sequence"/>
</dbReference>